<dbReference type="EMBL" id="CP080764">
    <property type="protein sequence ID" value="QYY42988.1"/>
    <property type="molecule type" value="Genomic_DNA"/>
</dbReference>
<dbReference type="Proteomes" id="UP000198956">
    <property type="component" value="Unassembled WGS sequence"/>
</dbReference>
<dbReference type="AlphaFoldDB" id="A0A1G8C666"/>
<organism evidence="3 4">
    <name type="scientific">Aneurinibacillus thermoaerophilus</name>
    <dbReference type="NCBI Taxonomy" id="143495"/>
    <lineage>
        <taxon>Bacteria</taxon>
        <taxon>Bacillati</taxon>
        <taxon>Bacillota</taxon>
        <taxon>Bacilli</taxon>
        <taxon>Bacillales</taxon>
        <taxon>Paenibacillaceae</taxon>
        <taxon>Aneurinibacillus group</taxon>
        <taxon>Aneurinibacillus</taxon>
    </lineage>
</organism>
<evidence type="ECO:0000313" key="3">
    <source>
        <dbReference type="EMBL" id="SDH40838.1"/>
    </source>
</evidence>
<evidence type="ECO:0000256" key="1">
    <source>
        <dbReference type="SAM" id="MobiDB-lite"/>
    </source>
</evidence>
<dbReference type="EMBL" id="FNDE01000023">
    <property type="protein sequence ID" value="SDH40838.1"/>
    <property type="molecule type" value="Genomic_DNA"/>
</dbReference>
<evidence type="ECO:0008006" key="6">
    <source>
        <dbReference type="Google" id="ProtNLM"/>
    </source>
</evidence>
<proteinExistence type="predicted"/>
<feature type="region of interest" description="Disordered" evidence="1">
    <location>
        <begin position="33"/>
        <end position="57"/>
    </location>
</feature>
<dbReference type="GeneID" id="97139962"/>
<keyword evidence="5" id="KW-1185">Reference proteome</keyword>
<dbReference type="Proteomes" id="UP000826616">
    <property type="component" value="Chromosome"/>
</dbReference>
<gene>
    <name evidence="2" type="ORF">K3F53_01130</name>
    <name evidence="3" type="ORF">SAMN04489735_102345</name>
</gene>
<dbReference type="RefSeq" id="WP_156424113.1">
    <property type="nucleotide sequence ID" value="NZ_CP080764.1"/>
</dbReference>
<sequence>MMAHKNKKKQDYEDMKTMVNELERTTVASNLAEDMDIGSEIEHDDVNHRDTGMRDSR</sequence>
<name>A0A1G8C666_ANETH</name>
<evidence type="ECO:0000313" key="5">
    <source>
        <dbReference type="Proteomes" id="UP000826616"/>
    </source>
</evidence>
<feature type="compositionally biased region" description="Basic and acidic residues" evidence="1">
    <location>
        <begin position="40"/>
        <end position="57"/>
    </location>
</feature>
<reference evidence="3 4" key="1">
    <citation type="submission" date="2016-10" db="EMBL/GenBank/DDBJ databases">
        <authorList>
            <person name="de Groot N.N."/>
        </authorList>
    </citation>
    <scope>NUCLEOTIDE SEQUENCE [LARGE SCALE GENOMIC DNA]</scope>
    <source>
        <strain evidence="3 4">L 420-91</strain>
    </source>
</reference>
<protein>
    <recommendedName>
        <fullName evidence="6">DUF4025 domain-containing protein</fullName>
    </recommendedName>
</protein>
<accession>A0A1G8C666</accession>
<reference evidence="2 5" key="2">
    <citation type="submission" date="2021-08" db="EMBL/GenBank/DDBJ databases">
        <title>Complete genome sequence of the strain Aneurinibacillus thermoaerophilus CCM 8960.</title>
        <authorList>
            <person name="Musilova J."/>
            <person name="Kourilova X."/>
            <person name="Pernicova I."/>
            <person name="Bezdicek M."/>
            <person name="Lengerova M."/>
            <person name="Obruca S."/>
            <person name="Sedlar K."/>
        </authorList>
    </citation>
    <scope>NUCLEOTIDE SEQUENCE [LARGE SCALE GENOMIC DNA]</scope>
    <source>
        <strain evidence="2 5">CCM 8960</strain>
    </source>
</reference>
<evidence type="ECO:0000313" key="2">
    <source>
        <dbReference type="EMBL" id="QYY42988.1"/>
    </source>
</evidence>
<evidence type="ECO:0000313" key="4">
    <source>
        <dbReference type="Proteomes" id="UP000198956"/>
    </source>
</evidence>